<feature type="transmembrane region" description="Helical" evidence="1">
    <location>
        <begin position="20"/>
        <end position="43"/>
    </location>
</feature>
<keyword evidence="1" id="KW-0812">Transmembrane</keyword>
<keyword evidence="1" id="KW-0472">Membrane</keyword>
<evidence type="ECO:0000256" key="1">
    <source>
        <dbReference type="SAM" id="Phobius"/>
    </source>
</evidence>
<comment type="caution">
    <text evidence="2">The sequence shown here is derived from an EMBL/GenBank/DDBJ whole genome shotgun (WGS) entry which is preliminary data.</text>
</comment>
<proteinExistence type="predicted"/>
<reference evidence="2 3" key="1">
    <citation type="submission" date="2024-04" db="EMBL/GenBank/DDBJ databases">
        <title>Genome sequencing and metabolic network reconstruction of aminoacids and betaine degradation by Anoxynatronum sibiricum.</title>
        <authorList>
            <person name="Detkova E.N."/>
            <person name="Boltjanskaja Y.V."/>
            <person name="Mardanov A.V."/>
            <person name="Kevbrin V."/>
        </authorList>
    </citation>
    <scope>NUCLEOTIDE SEQUENCE [LARGE SCALE GENOMIC DNA]</scope>
    <source>
        <strain evidence="2 3">Z-7981</strain>
    </source>
</reference>
<gene>
    <name evidence="2" type="ORF">AAIG11_11735</name>
</gene>
<evidence type="ECO:0000313" key="2">
    <source>
        <dbReference type="EMBL" id="MEN1761152.1"/>
    </source>
</evidence>
<sequence length="118" mass="13412">MNHHLKPNTFKKPVTIQEMIFNIIKGGFSLLGLLMITAIAGGIFSQMKAHHPVILTAGLLVFAAALYLGSQKRRDALLHVIHQVFRMERLMMLEETEALMLEERDRVAGETKSLDDWR</sequence>
<keyword evidence="3" id="KW-1185">Reference proteome</keyword>
<organism evidence="2 3">
    <name type="scientific">Anoxynatronum sibiricum</name>
    <dbReference type="NCBI Taxonomy" id="210623"/>
    <lineage>
        <taxon>Bacteria</taxon>
        <taxon>Bacillati</taxon>
        <taxon>Bacillota</taxon>
        <taxon>Clostridia</taxon>
        <taxon>Eubacteriales</taxon>
        <taxon>Clostridiaceae</taxon>
        <taxon>Anoxynatronum</taxon>
    </lineage>
</organism>
<keyword evidence="1" id="KW-1133">Transmembrane helix</keyword>
<accession>A0ABU9VVF9</accession>
<feature type="transmembrane region" description="Helical" evidence="1">
    <location>
        <begin position="49"/>
        <end position="69"/>
    </location>
</feature>
<dbReference type="Proteomes" id="UP001407405">
    <property type="component" value="Unassembled WGS sequence"/>
</dbReference>
<protein>
    <submittedName>
        <fullName evidence="2">Uncharacterized protein</fullName>
    </submittedName>
</protein>
<dbReference type="EMBL" id="JBCITM010000012">
    <property type="protein sequence ID" value="MEN1761152.1"/>
    <property type="molecule type" value="Genomic_DNA"/>
</dbReference>
<evidence type="ECO:0000313" key="3">
    <source>
        <dbReference type="Proteomes" id="UP001407405"/>
    </source>
</evidence>
<name>A0ABU9VVF9_9CLOT</name>